<dbReference type="EMBL" id="BBNU01000027">
    <property type="protein sequence ID" value="GAL82400.1"/>
    <property type="molecule type" value="Genomic_DNA"/>
</dbReference>
<gene>
    <name evidence="1" type="ORF">JCM19274_3598</name>
</gene>
<accession>A0A090WZ70</accession>
<name>A0A090WZ70_9FLAO</name>
<comment type="caution">
    <text evidence="1">The sequence shown here is derived from an EMBL/GenBank/DDBJ whole genome shotgun (WGS) entry which is preliminary data.</text>
</comment>
<dbReference type="RefSeq" id="WP_042501178.1">
    <property type="nucleotide sequence ID" value="NZ_BBNU01000027.1"/>
</dbReference>
<evidence type="ECO:0000313" key="1">
    <source>
        <dbReference type="EMBL" id="GAL82400.1"/>
    </source>
</evidence>
<sequence length="239" mass="27553">MKSFNPFLIIPLLLFAFIFSSGALKGEEPIDNIKPPQDDILKKHLISSAQGKEMFAEFDKNRVQVLDSKLQDLYRDRNFEDTKFIWYSLDEIKAYLKYIESIQKANPKQDVSGLRIYFAAYPNSENFESGRTINHPKQQTVFMIPTVAVEGGDKEYNNLNHLPFIIQSSTSNKLKGQFEIVEEFMDDHNKKERLELFRKQAKKIEKAGIGFSASLFSAETEETSTIYNEGEMTPPPYKD</sequence>
<evidence type="ECO:0000313" key="2">
    <source>
        <dbReference type="Proteomes" id="UP000029643"/>
    </source>
</evidence>
<protein>
    <submittedName>
        <fullName evidence="1">Uncharacterized protein</fullName>
    </submittedName>
</protein>
<dbReference type="STRING" id="221126.SAMN04489722_112142"/>
<proteinExistence type="predicted"/>
<organism evidence="1 2">
    <name type="scientific">Algibacter lectus</name>
    <dbReference type="NCBI Taxonomy" id="221126"/>
    <lineage>
        <taxon>Bacteria</taxon>
        <taxon>Pseudomonadati</taxon>
        <taxon>Bacteroidota</taxon>
        <taxon>Flavobacteriia</taxon>
        <taxon>Flavobacteriales</taxon>
        <taxon>Flavobacteriaceae</taxon>
        <taxon>Algibacter</taxon>
    </lineage>
</organism>
<dbReference type="Proteomes" id="UP000029643">
    <property type="component" value="Unassembled WGS sequence"/>
</dbReference>
<dbReference type="AlphaFoldDB" id="A0A090WZ70"/>
<reference evidence="1 2" key="1">
    <citation type="journal article" date="2014" name="Genome Announc.">
        <title>Draft Genome Sequences of Marine Flavobacterium Algibacter lectus Strains SS8 and NR4.</title>
        <authorList>
            <person name="Takatani N."/>
            <person name="Nakanishi M."/>
            <person name="Meirelles P."/>
            <person name="Mino S."/>
            <person name="Suda W."/>
            <person name="Oshima K."/>
            <person name="Hattori M."/>
            <person name="Ohkuma M."/>
            <person name="Hosokawa M."/>
            <person name="Miyashita K."/>
            <person name="Thompson F.L."/>
            <person name="Niwa A."/>
            <person name="Sawabe T."/>
            <person name="Sawabe T."/>
        </authorList>
    </citation>
    <scope>NUCLEOTIDE SEQUENCE [LARGE SCALE GENOMIC DNA]</scope>
    <source>
        <strain evidence="2">JCM19274</strain>
    </source>
</reference>